<dbReference type="AlphaFoldDB" id="A0A1C7N1C0"/>
<evidence type="ECO:0008006" key="7">
    <source>
        <dbReference type="Google" id="ProtNLM"/>
    </source>
</evidence>
<accession>A0A1C7N1C0</accession>
<dbReference type="GO" id="GO:0098542">
    <property type="term" value="P:defense response to other organism"/>
    <property type="evidence" value="ECO:0007669"/>
    <property type="project" value="InterPro"/>
</dbReference>
<evidence type="ECO:0000313" key="5">
    <source>
        <dbReference type="EMBL" id="OBZ81164.1"/>
    </source>
</evidence>
<feature type="region of interest" description="Disordered" evidence="3">
    <location>
        <begin position="26"/>
        <end position="89"/>
    </location>
</feature>
<feature type="compositionally biased region" description="Polar residues" evidence="3">
    <location>
        <begin position="58"/>
        <end position="67"/>
    </location>
</feature>
<dbReference type="PANTHER" id="PTHR31234:SF2">
    <property type="entry name" value="OS05G0199100 PROTEIN"/>
    <property type="match status" value="1"/>
</dbReference>
<evidence type="ECO:0000256" key="1">
    <source>
        <dbReference type="ARBA" id="ARBA00004370"/>
    </source>
</evidence>
<keyword evidence="2 4" id="KW-0472">Membrane</keyword>
<feature type="compositionally biased region" description="Polar residues" evidence="3">
    <location>
        <begin position="42"/>
        <end position="51"/>
    </location>
</feature>
<keyword evidence="4" id="KW-0812">Transmembrane</keyword>
<dbReference type="OrthoDB" id="5582002at2759"/>
<organism evidence="5 6">
    <name type="scientific">Choanephora cucurbitarum</name>
    <dbReference type="NCBI Taxonomy" id="101091"/>
    <lineage>
        <taxon>Eukaryota</taxon>
        <taxon>Fungi</taxon>
        <taxon>Fungi incertae sedis</taxon>
        <taxon>Mucoromycota</taxon>
        <taxon>Mucoromycotina</taxon>
        <taxon>Mucoromycetes</taxon>
        <taxon>Mucorales</taxon>
        <taxon>Mucorineae</taxon>
        <taxon>Choanephoraceae</taxon>
        <taxon>Choanephoroideae</taxon>
        <taxon>Choanephora</taxon>
    </lineage>
</organism>
<comment type="subcellular location">
    <subcellularLocation>
        <location evidence="1">Membrane</location>
    </subcellularLocation>
</comment>
<sequence length="365" mass="41232">MSRFRSSNPGLFEQITHARQKSIPTIYEDNDPYRVVKKSPRLGSNSDNSSDFDIVHSRTASDSSTSRLYPLPAPSQDYEDPYAKSQQKKWRANNLSDRANSYLPYSHHQRDPNQKTEPIYIEEYSAPQSNSLGVGSMLHDNITDQINMNRRPSQLPNQISETYADKMAALPVDTKRRKQRRLCGLRYRTLALISLLVIAVIVIVWFFVWPRVPLLTVEDIDNVGTLQVVTNTTKMSFSTQWQLNMTADNTANWVPTRISSIDVLITDDSTQLAFGNGSTSNIVLSPRKKSTIIVPMTINYETMSNNDTTFQDLYNACGVQVTSSMPFENQQDVLNVTLQVTFHIAGIVWSPTQDIPINGLMCPTT</sequence>
<dbReference type="STRING" id="101091.A0A1C7N1C0"/>
<keyword evidence="4" id="KW-1133">Transmembrane helix</keyword>
<keyword evidence="6" id="KW-1185">Reference proteome</keyword>
<dbReference type="GO" id="GO:0016020">
    <property type="term" value="C:membrane"/>
    <property type="evidence" value="ECO:0007669"/>
    <property type="project" value="UniProtKB-SubCell"/>
</dbReference>
<gene>
    <name evidence="5" type="ORF">A0J61_10787</name>
</gene>
<dbReference type="InParanoid" id="A0A1C7N1C0"/>
<proteinExistence type="predicted"/>
<protein>
    <recommendedName>
        <fullName evidence="7">Late embryogenesis abundant protein LEA-2 subgroup domain-containing protein</fullName>
    </recommendedName>
</protein>
<dbReference type="EMBL" id="LUGH01001392">
    <property type="protein sequence ID" value="OBZ81164.1"/>
    <property type="molecule type" value="Genomic_DNA"/>
</dbReference>
<evidence type="ECO:0000256" key="2">
    <source>
        <dbReference type="ARBA" id="ARBA00023136"/>
    </source>
</evidence>
<evidence type="ECO:0000313" key="6">
    <source>
        <dbReference type="Proteomes" id="UP000093000"/>
    </source>
</evidence>
<reference evidence="5 6" key="1">
    <citation type="submission" date="2016-03" db="EMBL/GenBank/DDBJ databases">
        <title>Choanephora cucurbitarum.</title>
        <authorList>
            <person name="Min B."/>
            <person name="Park H."/>
            <person name="Park J.-H."/>
            <person name="Shin H.-D."/>
            <person name="Choi I.-G."/>
        </authorList>
    </citation>
    <scope>NUCLEOTIDE SEQUENCE [LARGE SCALE GENOMIC DNA]</scope>
    <source>
        <strain evidence="5 6">KUS-F28377</strain>
    </source>
</reference>
<evidence type="ECO:0000256" key="3">
    <source>
        <dbReference type="SAM" id="MobiDB-lite"/>
    </source>
</evidence>
<dbReference type="Proteomes" id="UP000093000">
    <property type="component" value="Unassembled WGS sequence"/>
</dbReference>
<comment type="caution">
    <text evidence="5">The sequence shown here is derived from an EMBL/GenBank/DDBJ whole genome shotgun (WGS) entry which is preliminary data.</text>
</comment>
<feature type="transmembrane region" description="Helical" evidence="4">
    <location>
        <begin position="185"/>
        <end position="209"/>
    </location>
</feature>
<name>A0A1C7N1C0_9FUNG</name>
<dbReference type="PANTHER" id="PTHR31234">
    <property type="entry name" value="LATE EMBRYOGENESIS ABUNDANT (LEA) HYDROXYPROLINE-RICH GLYCOPROTEIN FAMILY"/>
    <property type="match status" value="1"/>
</dbReference>
<dbReference type="InterPro" id="IPR044839">
    <property type="entry name" value="NDR1-like"/>
</dbReference>
<evidence type="ECO:0000256" key="4">
    <source>
        <dbReference type="SAM" id="Phobius"/>
    </source>
</evidence>